<organism evidence="2 3">
    <name type="scientific">Galerina marginata (strain CBS 339.88)</name>
    <dbReference type="NCBI Taxonomy" id="685588"/>
    <lineage>
        <taxon>Eukaryota</taxon>
        <taxon>Fungi</taxon>
        <taxon>Dikarya</taxon>
        <taxon>Basidiomycota</taxon>
        <taxon>Agaricomycotina</taxon>
        <taxon>Agaricomycetes</taxon>
        <taxon>Agaricomycetidae</taxon>
        <taxon>Agaricales</taxon>
        <taxon>Agaricineae</taxon>
        <taxon>Strophariaceae</taxon>
        <taxon>Galerina</taxon>
    </lineage>
</organism>
<sequence>MKANADPVNERKDEKPSEQSVCPWWSTMDCLDWTNAKYGDGTRWSKAVPVTKGSLDEIYDGRLLPSAMSKNEGTCGSTCTVRFAVGPGEFGDTIITLLV</sequence>
<evidence type="ECO:0000256" key="1">
    <source>
        <dbReference type="SAM" id="MobiDB-lite"/>
    </source>
</evidence>
<feature type="compositionally biased region" description="Basic and acidic residues" evidence="1">
    <location>
        <begin position="8"/>
        <end position="17"/>
    </location>
</feature>
<name>A0A067TQH8_GALM3</name>
<gene>
    <name evidence="2" type="ORF">GALMADRAFT_237469</name>
</gene>
<reference evidence="3" key="1">
    <citation type="journal article" date="2014" name="Proc. Natl. Acad. Sci. U.S.A.">
        <title>Extensive sampling of basidiomycete genomes demonstrates inadequacy of the white-rot/brown-rot paradigm for wood decay fungi.</title>
        <authorList>
            <person name="Riley R."/>
            <person name="Salamov A.A."/>
            <person name="Brown D.W."/>
            <person name="Nagy L.G."/>
            <person name="Floudas D."/>
            <person name="Held B.W."/>
            <person name="Levasseur A."/>
            <person name="Lombard V."/>
            <person name="Morin E."/>
            <person name="Otillar R."/>
            <person name="Lindquist E.A."/>
            <person name="Sun H."/>
            <person name="LaButti K.M."/>
            <person name="Schmutz J."/>
            <person name="Jabbour D."/>
            <person name="Luo H."/>
            <person name="Baker S.E."/>
            <person name="Pisabarro A.G."/>
            <person name="Walton J.D."/>
            <person name="Blanchette R.A."/>
            <person name="Henrissat B."/>
            <person name="Martin F."/>
            <person name="Cullen D."/>
            <person name="Hibbett D.S."/>
            <person name="Grigoriev I.V."/>
        </authorList>
    </citation>
    <scope>NUCLEOTIDE SEQUENCE [LARGE SCALE GENOMIC DNA]</scope>
    <source>
        <strain evidence="3">CBS 339.88</strain>
    </source>
</reference>
<dbReference type="EMBL" id="KL142368">
    <property type="protein sequence ID" value="KDR84572.1"/>
    <property type="molecule type" value="Genomic_DNA"/>
</dbReference>
<keyword evidence="3" id="KW-1185">Reference proteome</keyword>
<evidence type="ECO:0000313" key="3">
    <source>
        <dbReference type="Proteomes" id="UP000027222"/>
    </source>
</evidence>
<protein>
    <submittedName>
        <fullName evidence="2">Uncharacterized protein</fullName>
    </submittedName>
</protein>
<dbReference type="AlphaFoldDB" id="A0A067TQH8"/>
<dbReference type="Proteomes" id="UP000027222">
    <property type="component" value="Unassembled WGS sequence"/>
</dbReference>
<dbReference type="HOGENOM" id="CLU_2440992_0_0_1"/>
<feature type="non-terminal residue" evidence="2">
    <location>
        <position position="99"/>
    </location>
</feature>
<proteinExistence type="predicted"/>
<evidence type="ECO:0000313" key="2">
    <source>
        <dbReference type="EMBL" id="KDR84572.1"/>
    </source>
</evidence>
<accession>A0A067TQH8</accession>
<feature type="region of interest" description="Disordered" evidence="1">
    <location>
        <begin position="1"/>
        <end position="20"/>
    </location>
</feature>